<comment type="caution">
    <text evidence="4">The sequence shown here is derived from an EMBL/GenBank/DDBJ whole genome shotgun (WGS) entry which is preliminary data.</text>
</comment>
<evidence type="ECO:0000313" key="5">
    <source>
        <dbReference type="Proteomes" id="UP001168552"/>
    </source>
</evidence>
<evidence type="ECO:0000313" key="4">
    <source>
        <dbReference type="EMBL" id="MDN4166732.1"/>
    </source>
</evidence>
<dbReference type="SMART" id="SM00098">
    <property type="entry name" value="alkPPc"/>
    <property type="match status" value="1"/>
</dbReference>
<reference evidence="4" key="1">
    <citation type="submission" date="2023-06" db="EMBL/GenBank/DDBJ databases">
        <title>Cytophagales bacterium Strain LB-30, isolated from soil.</title>
        <authorList>
            <person name="Liu B."/>
        </authorList>
    </citation>
    <scope>NUCLEOTIDE SEQUENCE</scope>
    <source>
        <strain evidence="4">LB-30</strain>
    </source>
</reference>
<dbReference type="PANTHER" id="PTHR11596">
    <property type="entry name" value="ALKALINE PHOSPHATASE"/>
    <property type="match status" value="1"/>
</dbReference>
<dbReference type="SUPFAM" id="SSF53649">
    <property type="entry name" value="Alkaline phosphatase-like"/>
    <property type="match status" value="1"/>
</dbReference>
<dbReference type="PROSITE" id="PS51257">
    <property type="entry name" value="PROKAR_LIPOPROTEIN"/>
    <property type="match status" value="1"/>
</dbReference>
<evidence type="ECO:0000256" key="2">
    <source>
        <dbReference type="RuleBase" id="RU003946"/>
    </source>
</evidence>
<dbReference type="PRINTS" id="PR00113">
    <property type="entry name" value="ALKPHPHTASE"/>
</dbReference>
<dbReference type="Proteomes" id="UP001168552">
    <property type="component" value="Unassembled WGS sequence"/>
</dbReference>
<evidence type="ECO:0000256" key="3">
    <source>
        <dbReference type="SAM" id="SignalP"/>
    </source>
</evidence>
<name>A0ABT8F8C3_9BACT</name>
<dbReference type="CDD" id="cd16012">
    <property type="entry name" value="ALP"/>
    <property type="match status" value="1"/>
</dbReference>
<dbReference type="EMBL" id="JAUHJS010000008">
    <property type="protein sequence ID" value="MDN4166732.1"/>
    <property type="molecule type" value="Genomic_DNA"/>
</dbReference>
<dbReference type="RefSeq" id="WP_320005270.1">
    <property type="nucleotide sequence ID" value="NZ_JAUHJS010000008.1"/>
</dbReference>
<keyword evidence="1" id="KW-0597">Phosphoprotein</keyword>
<gene>
    <name evidence="4" type="ORF">QWY31_14570</name>
</gene>
<accession>A0ABT8F8C3</accession>
<evidence type="ECO:0000256" key="1">
    <source>
        <dbReference type="ARBA" id="ARBA00022553"/>
    </source>
</evidence>
<dbReference type="PANTHER" id="PTHR11596:SF5">
    <property type="entry name" value="ALKALINE PHOSPHATASE"/>
    <property type="match status" value="1"/>
</dbReference>
<proteinExistence type="inferred from homology"/>
<dbReference type="Pfam" id="PF00245">
    <property type="entry name" value="Alk_phosphatase"/>
    <property type="match status" value="2"/>
</dbReference>
<comment type="similarity">
    <text evidence="2">Belongs to the alkaline phosphatase family.</text>
</comment>
<feature type="signal peptide" evidence="3">
    <location>
        <begin position="1"/>
        <end position="19"/>
    </location>
</feature>
<dbReference type="InterPro" id="IPR001952">
    <property type="entry name" value="Alkaline_phosphatase"/>
</dbReference>
<dbReference type="Gene3D" id="3.40.720.10">
    <property type="entry name" value="Alkaline Phosphatase, subunit A"/>
    <property type="match status" value="1"/>
</dbReference>
<protein>
    <submittedName>
        <fullName evidence="4">Alkaline phosphatase</fullName>
    </submittedName>
</protein>
<organism evidence="4 5">
    <name type="scientific">Shiella aurantiaca</name>
    <dbReference type="NCBI Taxonomy" id="3058365"/>
    <lineage>
        <taxon>Bacteria</taxon>
        <taxon>Pseudomonadati</taxon>
        <taxon>Bacteroidota</taxon>
        <taxon>Cytophagia</taxon>
        <taxon>Cytophagales</taxon>
        <taxon>Shiellaceae</taxon>
        <taxon>Shiella</taxon>
    </lineage>
</organism>
<keyword evidence="5" id="KW-1185">Reference proteome</keyword>
<keyword evidence="3" id="KW-0732">Signal</keyword>
<sequence>MKHFSLLTSLALLAFTACENPAPVANPQPKNVILMVGDGMGVSQLSSVLYASDQPLALEQFPVVGLSKTSSYSHKITDSAAGAAAFSFGQKTYNKAIGMDKDSLPAETLLETLHAQGWKTGLVATSSITHATPASFFAHVKFRKYEEEIATYLHRSGVDYFVGGGINYFNQRKDSLNYLDSLRAQGYHLVLDALPTAEEWKNEKLGCLIGALEMPPMLSGRGDILGKASIQLLQRIKGEKPFFVMIEGSQIDWGGHENQADYLIAEMLDFNATIAQVLEFAKADGETLVIVTADHETGGFAIGSNEGKYNEIEYQFTTGHHTGAMVPVFAYGPGAEKFSGIYENTEIYHKIKQLIGF</sequence>
<dbReference type="InterPro" id="IPR017850">
    <property type="entry name" value="Alkaline_phosphatase_core_sf"/>
</dbReference>
<feature type="chain" id="PRO_5045762165" evidence="3">
    <location>
        <begin position="20"/>
        <end position="357"/>
    </location>
</feature>